<evidence type="ECO:0000256" key="1">
    <source>
        <dbReference type="ARBA" id="ARBA00004141"/>
    </source>
</evidence>
<dbReference type="PANTHER" id="PTHR42770">
    <property type="entry name" value="AMINO ACID TRANSPORTER-RELATED"/>
    <property type="match status" value="1"/>
</dbReference>
<keyword evidence="8" id="KW-1185">Reference proteome</keyword>
<proteinExistence type="predicted"/>
<name>A0A1H6DMC2_9PSEU</name>
<evidence type="ECO:0000313" key="7">
    <source>
        <dbReference type="EMBL" id="SFE98951.1"/>
    </source>
</evidence>
<evidence type="ECO:0000313" key="8">
    <source>
        <dbReference type="Proteomes" id="UP000199690"/>
    </source>
</evidence>
<evidence type="ECO:0000313" key="9">
    <source>
        <dbReference type="Proteomes" id="UP000236729"/>
    </source>
</evidence>
<dbReference type="RefSeq" id="WP_093357868.1">
    <property type="nucleotide sequence ID" value="NZ_FNVB01000007.1"/>
</dbReference>
<evidence type="ECO:0000256" key="5">
    <source>
        <dbReference type="SAM" id="Phobius"/>
    </source>
</evidence>
<reference evidence="6" key="1">
    <citation type="submission" date="2016-10" db="EMBL/GenBank/DDBJ databases">
        <authorList>
            <person name="de Groot N.N."/>
        </authorList>
    </citation>
    <scope>NUCLEOTIDE SEQUENCE [LARGE SCALE GENOMIC DNA]</scope>
    <source>
        <strain evidence="6">ATCC 20501</strain>
    </source>
</reference>
<dbReference type="AlphaFoldDB" id="A0A1H6DMC2"/>
<feature type="transmembrane region" description="Helical" evidence="5">
    <location>
        <begin position="221"/>
        <end position="241"/>
    </location>
</feature>
<keyword evidence="4 5" id="KW-0472">Membrane</keyword>
<feature type="transmembrane region" description="Helical" evidence="5">
    <location>
        <begin position="318"/>
        <end position="335"/>
    </location>
</feature>
<evidence type="ECO:0000256" key="3">
    <source>
        <dbReference type="ARBA" id="ARBA00022989"/>
    </source>
</evidence>
<evidence type="ECO:0000313" key="6">
    <source>
        <dbReference type="EMBL" id="SEG86470.1"/>
    </source>
</evidence>
<feature type="transmembrane region" description="Helical" evidence="5">
    <location>
        <begin position="114"/>
        <end position="135"/>
    </location>
</feature>
<dbReference type="PANTHER" id="PTHR42770:SF7">
    <property type="entry name" value="MEMBRANE PROTEIN"/>
    <property type="match status" value="1"/>
</dbReference>
<accession>A0A1I2F353</accession>
<dbReference type="Proteomes" id="UP000236729">
    <property type="component" value="Unassembled WGS sequence"/>
</dbReference>
<feature type="transmembrane region" description="Helical" evidence="5">
    <location>
        <begin position="12"/>
        <end position="32"/>
    </location>
</feature>
<accession>A0A1H6DMC2</accession>
<dbReference type="SMR" id="A0A1H6DMC2"/>
<dbReference type="Gene3D" id="1.20.1740.10">
    <property type="entry name" value="Amino acid/polyamine transporter I"/>
    <property type="match status" value="1"/>
</dbReference>
<feature type="transmembrane region" description="Helical" evidence="5">
    <location>
        <begin position="341"/>
        <end position="363"/>
    </location>
</feature>
<keyword evidence="2 5" id="KW-0812">Transmembrane</keyword>
<sequence>MAQQVESSGRLASGAGAVPLALGGMLGVGVLVGPAPAAAAAGMWSPFGLLIALLAAVCSATATAYQSAAYRGPGAVYACVRGRMGVLPARVGASAYLAGHIAAMAAVARVLGDFFLPASGPLVAAAAILLVVLSATTGLRIRGAAAWIWLALTAAVLGLVVVTCFAIAPVPPLPTGASPADSAVGITGAAGVLFFAFLGFERLTAPAEERDRVPWAAVKRGVVISFVLLTAVLAVVTAALVHQLGWSRLALSPTPIRDVLTAAAASELAPLISVGAAVALLPVLLAGLEAIRSTALALVQEGDLPRGLGRRSGAGTPYLLDVGAGVAAVAVALLVDPVTAMAFAACSLLVHYAFANAGARLLLADAGGWPMRAACLGMGVSVVIAMSMPISAMLATLVVVFIGPLATGGVSRRWR</sequence>
<protein>
    <submittedName>
        <fullName evidence="6">Amino acid/polyamine/organocation transporter, APC superfamily (TC 2.A.3)</fullName>
    </submittedName>
    <submittedName>
        <fullName evidence="7">Basic amino acid/polyamine antiporter, APA family</fullName>
    </submittedName>
</protein>
<dbReference type="EMBL" id="FOME01000017">
    <property type="protein sequence ID" value="SFE98951.1"/>
    <property type="molecule type" value="Genomic_DNA"/>
</dbReference>
<feature type="transmembrane region" description="Helical" evidence="5">
    <location>
        <begin position="147"/>
        <end position="170"/>
    </location>
</feature>
<dbReference type="EMBL" id="FNVB01000007">
    <property type="protein sequence ID" value="SEG86470.1"/>
    <property type="molecule type" value="Genomic_DNA"/>
</dbReference>
<feature type="transmembrane region" description="Helical" evidence="5">
    <location>
        <begin position="182"/>
        <end position="200"/>
    </location>
</feature>
<evidence type="ECO:0000256" key="2">
    <source>
        <dbReference type="ARBA" id="ARBA00022692"/>
    </source>
</evidence>
<dbReference type="InterPro" id="IPR050367">
    <property type="entry name" value="APC_superfamily"/>
</dbReference>
<evidence type="ECO:0000256" key="4">
    <source>
        <dbReference type="ARBA" id="ARBA00023136"/>
    </source>
</evidence>
<reference evidence="8 9" key="2">
    <citation type="submission" date="2016-10" db="EMBL/GenBank/DDBJ databases">
        <authorList>
            <person name="Varghese N."/>
            <person name="Submissions S."/>
        </authorList>
    </citation>
    <scope>NUCLEOTIDE SEQUENCE [LARGE SCALE GENOMIC DNA]</scope>
    <source>
        <strain evidence="9">ATCC 20501</strain>
        <strain evidence="7 8">CGMCC 4.3529</strain>
    </source>
</reference>
<keyword evidence="3 5" id="KW-1133">Transmembrane helix</keyword>
<comment type="subcellular location">
    <subcellularLocation>
        <location evidence="1">Membrane</location>
        <topology evidence="1">Multi-pass membrane protein</topology>
    </subcellularLocation>
</comment>
<feature type="transmembrane region" description="Helical" evidence="5">
    <location>
        <begin position="44"/>
        <end position="65"/>
    </location>
</feature>
<dbReference type="Proteomes" id="UP000199690">
    <property type="component" value="Unassembled WGS sequence"/>
</dbReference>
<feature type="transmembrane region" description="Helical" evidence="5">
    <location>
        <begin position="375"/>
        <end position="406"/>
    </location>
</feature>
<dbReference type="PIRSF" id="PIRSF006060">
    <property type="entry name" value="AA_transporter"/>
    <property type="match status" value="1"/>
</dbReference>
<dbReference type="GO" id="GO:0016020">
    <property type="term" value="C:membrane"/>
    <property type="evidence" value="ECO:0007669"/>
    <property type="project" value="UniProtKB-SubCell"/>
</dbReference>
<gene>
    <name evidence="6" type="ORF">SAMN02982929_04616</name>
    <name evidence="7" type="ORF">SAMN05216506_11726</name>
</gene>
<feature type="transmembrane region" description="Helical" evidence="5">
    <location>
        <begin position="86"/>
        <end position="108"/>
    </location>
</feature>
<organism evidence="6 9">
    <name type="scientific">Saccharopolyspora kobensis</name>
    <dbReference type="NCBI Taxonomy" id="146035"/>
    <lineage>
        <taxon>Bacteria</taxon>
        <taxon>Bacillati</taxon>
        <taxon>Actinomycetota</taxon>
        <taxon>Actinomycetes</taxon>
        <taxon>Pseudonocardiales</taxon>
        <taxon>Pseudonocardiaceae</taxon>
        <taxon>Saccharopolyspora</taxon>
    </lineage>
</organism>